<dbReference type="Proteomes" id="UP001621964">
    <property type="component" value="Unassembled WGS sequence"/>
</dbReference>
<dbReference type="InterPro" id="IPR009057">
    <property type="entry name" value="Homeodomain-like_sf"/>
</dbReference>
<name>A0ABW8Q5T8_9NEIS</name>
<dbReference type="Gene3D" id="1.10.357.10">
    <property type="entry name" value="Tetracycline Repressor, domain 2"/>
    <property type="match status" value="1"/>
</dbReference>
<sequence length="217" mass="24403">MSESARTKFIAAGEKLYPELGYSKLSVRLLAAEAELSSGMFHHLFENKDVFMLEMFRHYNITAFGRLDFADVPDEPFARLYYAAFAIAQSVRDNLLFIQRIFTDSADNIAIANEFLKSEMEERTRVIVGLLEECAAIDDGVPTATIQRLGYLSSAVIAPMVLGTRFNSMELLSDELSRNVGALLTDEAISQRLEWAVCAMFPSRLECVGIRPDRKKQ</sequence>
<organism evidence="4 5">
    <name type="scientific">Neisseria oralis</name>
    <dbReference type="NCBI Taxonomy" id="1107316"/>
    <lineage>
        <taxon>Bacteria</taxon>
        <taxon>Pseudomonadati</taxon>
        <taxon>Pseudomonadota</taxon>
        <taxon>Betaproteobacteria</taxon>
        <taxon>Neisseriales</taxon>
        <taxon>Neisseriaceae</taxon>
        <taxon>Neisseria</taxon>
    </lineage>
</organism>
<proteinExistence type="predicted"/>
<accession>A0ABW8Q5T8</accession>
<dbReference type="EMBL" id="JBJGEB010000005">
    <property type="protein sequence ID" value="MFK7642152.1"/>
    <property type="molecule type" value="Genomic_DNA"/>
</dbReference>
<evidence type="ECO:0000313" key="4">
    <source>
        <dbReference type="EMBL" id="MFK7642152.1"/>
    </source>
</evidence>
<keyword evidence="5" id="KW-1185">Reference proteome</keyword>
<keyword evidence="1 2" id="KW-0238">DNA-binding</keyword>
<dbReference type="RefSeq" id="WP_314765104.1">
    <property type="nucleotide sequence ID" value="NZ_JBJGEB010000005.1"/>
</dbReference>
<reference evidence="4 5" key="1">
    <citation type="submission" date="2024-11" db="EMBL/GenBank/DDBJ databases">
        <authorList>
            <person name="Mikucki A.G."/>
            <person name="Kahler C.M."/>
        </authorList>
    </citation>
    <scope>NUCLEOTIDE SEQUENCE [LARGE SCALE GENOMIC DNA]</scope>
    <source>
        <strain evidence="4 5">EXNM717</strain>
    </source>
</reference>
<evidence type="ECO:0000313" key="5">
    <source>
        <dbReference type="Proteomes" id="UP001621964"/>
    </source>
</evidence>
<evidence type="ECO:0000259" key="3">
    <source>
        <dbReference type="PROSITE" id="PS50977"/>
    </source>
</evidence>
<feature type="domain" description="HTH tetR-type" evidence="3">
    <location>
        <begin position="3"/>
        <end position="63"/>
    </location>
</feature>
<dbReference type="PROSITE" id="PS50977">
    <property type="entry name" value="HTH_TETR_2"/>
    <property type="match status" value="1"/>
</dbReference>
<gene>
    <name evidence="4" type="ORF">ACI43T_06535</name>
</gene>
<comment type="caution">
    <text evidence="4">The sequence shown here is derived from an EMBL/GenBank/DDBJ whole genome shotgun (WGS) entry which is preliminary data.</text>
</comment>
<feature type="DNA-binding region" description="H-T-H motif" evidence="2">
    <location>
        <begin position="26"/>
        <end position="45"/>
    </location>
</feature>
<dbReference type="Pfam" id="PF00440">
    <property type="entry name" value="TetR_N"/>
    <property type="match status" value="1"/>
</dbReference>
<evidence type="ECO:0000256" key="1">
    <source>
        <dbReference type="ARBA" id="ARBA00023125"/>
    </source>
</evidence>
<protein>
    <submittedName>
        <fullName evidence="4">TetR/AcrR family transcriptional regulator</fullName>
    </submittedName>
</protein>
<evidence type="ECO:0000256" key="2">
    <source>
        <dbReference type="PROSITE-ProRule" id="PRU00335"/>
    </source>
</evidence>
<dbReference type="SUPFAM" id="SSF46689">
    <property type="entry name" value="Homeodomain-like"/>
    <property type="match status" value="1"/>
</dbReference>
<dbReference type="InterPro" id="IPR001647">
    <property type="entry name" value="HTH_TetR"/>
</dbReference>